<dbReference type="Pfam" id="PF00384">
    <property type="entry name" value="Molybdopterin"/>
    <property type="match status" value="1"/>
</dbReference>
<keyword evidence="4 10" id="KW-0479">Metal-binding</keyword>
<evidence type="ECO:0000256" key="1">
    <source>
        <dbReference type="ARBA" id="ARBA00001966"/>
    </source>
</evidence>
<dbReference type="GO" id="GO:0042773">
    <property type="term" value="P:ATP synthesis coupled electron transport"/>
    <property type="evidence" value="ECO:0007669"/>
    <property type="project" value="InterPro"/>
</dbReference>
<organism evidence="14 15">
    <name type="scientific">Ephemeroptericola cinctiostellae</name>
    <dbReference type="NCBI Taxonomy" id="2268024"/>
    <lineage>
        <taxon>Bacteria</taxon>
        <taxon>Pseudomonadati</taxon>
        <taxon>Pseudomonadota</taxon>
        <taxon>Betaproteobacteria</taxon>
        <taxon>Burkholderiales</taxon>
        <taxon>Burkholderiaceae</taxon>
        <taxon>Ephemeroptericola</taxon>
    </lineage>
</organism>
<dbReference type="InterPro" id="IPR001041">
    <property type="entry name" value="2Fe-2S_ferredoxin-type"/>
</dbReference>
<dbReference type="SUPFAM" id="SSF53706">
    <property type="entry name" value="Formate dehydrogenase/DMSO reductase, domains 1-3"/>
    <property type="match status" value="1"/>
</dbReference>
<dbReference type="GO" id="GO:0046872">
    <property type="term" value="F:metal ion binding"/>
    <property type="evidence" value="ECO:0007669"/>
    <property type="project" value="UniProtKB-UniRule"/>
</dbReference>
<comment type="catalytic activity">
    <reaction evidence="9 10">
        <text>a quinone + NADH + 5 H(+)(in) = a quinol + NAD(+) + 4 H(+)(out)</text>
        <dbReference type="Rhea" id="RHEA:57888"/>
        <dbReference type="ChEBI" id="CHEBI:15378"/>
        <dbReference type="ChEBI" id="CHEBI:24646"/>
        <dbReference type="ChEBI" id="CHEBI:57540"/>
        <dbReference type="ChEBI" id="CHEBI:57945"/>
        <dbReference type="ChEBI" id="CHEBI:132124"/>
    </reaction>
</comment>
<sequence length="777" mass="83491">MVEMQIDGVKIEMPEGSMVMDAVKQLGKYVPHFCYHKKLSIAASCRMCLVEVEKAPKPLPACATPVTPGMVVRTQVESPKAATAQKDVMEFLLLNHPLDCPICDQGGECQLQDLAVGYGGNNSRYHEEKRTVTHKEVGPLISMEEMARCIHCTRCVRFGQEVAGVMELGMLGRGEHAEITTFVGNTVNSELSGNMIDLCPVGAITSKPYRYSARNWELSRRKSISAHDSLGSNLIVQVKGNEVMRILPFENEEVNDCWISDRDRFAYEGLKSEDRVTEPMIKRDGKWTAVSWDEAFTYVVEQLKAIKGRVGADKIGALASNTATVEELYMLKALLNGLGSTHIDTNLRQSDETLAGALQGTPWLGMPITAFSDVHVALVVGSNLREEHPLLAARLRQAVKRNAKINVLGSSAGDLLMAARQNALAPSAWLSELLAIEAALSANDANDTSFAAQTARNLSDSRAKNKAVMVGNAVMNHPQAAQLLTVINRIAAATASTISVLTEGANTVGAYAVGAVAKNGSLNAVQMFNAPRDAYVLLNVEPQFESANPAQALKALSGAFVVAMNAYFSAASEYADVILPVTPFTETAGTFVNAEGRSQAFNPVVKPRGQSRPAWKVLRVLAERFGLSNDGSFTANDINDVRVLTDKVIASATANQSNVLDVSVVVGQPSMGIERSARVAAYAADAITRRAESLQQTDMARSAQVVGLSAAVYDALGLTKDLADDEAWVIVEQDGLKVKAQAVLRPELAGNVVDIQQGSLLAAQLGSQFGFVTVERA</sequence>
<dbReference type="GO" id="GO:0051539">
    <property type="term" value="F:4 iron, 4 sulfur cluster binding"/>
    <property type="evidence" value="ECO:0007669"/>
    <property type="project" value="UniProtKB-KW"/>
</dbReference>
<comment type="function">
    <text evidence="10">NDH-1 shuttles electrons from NADH, via FMN and iron-sulfur (Fe-S) centers, to quinones in the respiratory chain. Couples the redox reaction to proton translocation (for every two electrons transferred, four hydrogen ions are translocated across the cytoplasmic membrane), and thus conserves the redox energy in a proton gradient.</text>
</comment>
<keyword evidence="7 10" id="KW-0411">Iron-sulfur</keyword>
<feature type="domain" description="2Fe-2S ferredoxin-type" evidence="11">
    <location>
        <begin position="1"/>
        <end position="78"/>
    </location>
</feature>
<dbReference type="FunFam" id="3.10.20.740:FF:000001">
    <property type="entry name" value="NADH-quinone oxidoreductase subunit G"/>
    <property type="match status" value="1"/>
</dbReference>
<dbReference type="OrthoDB" id="7376058at2"/>
<dbReference type="PANTHER" id="PTHR43105">
    <property type="entry name" value="RESPIRATORY NITRATE REDUCTASE"/>
    <property type="match status" value="1"/>
</dbReference>
<dbReference type="Gene3D" id="3.10.20.740">
    <property type="match status" value="1"/>
</dbReference>
<dbReference type="SMART" id="SM00929">
    <property type="entry name" value="NADH-G_4Fe-4S_3"/>
    <property type="match status" value="1"/>
</dbReference>
<keyword evidence="10" id="KW-0874">Quinone</keyword>
<evidence type="ECO:0000256" key="6">
    <source>
        <dbReference type="ARBA" id="ARBA00023004"/>
    </source>
</evidence>
<dbReference type="KEGG" id="hyf:DTO96_100060"/>
<dbReference type="InterPro" id="IPR006656">
    <property type="entry name" value="Mopterin_OxRdtase"/>
</dbReference>
<dbReference type="Proteomes" id="UP000252182">
    <property type="component" value="Chromosome"/>
</dbReference>
<dbReference type="CDD" id="cd00207">
    <property type="entry name" value="fer2"/>
    <property type="match status" value="1"/>
</dbReference>
<evidence type="ECO:0000256" key="7">
    <source>
        <dbReference type="ARBA" id="ARBA00023014"/>
    </source>
</evidence>
<keyword evidence="15" id="KW-1185">Reference proteome</keyword>
<evidence type="ECO:0000259" key="11">
    <source>
        <dbReference type="PROSITE" id="PS51085"/>
    </source>
</evidence>
<dbReference type="InterPro" id="IPR054351">
    <property type="entry name" value="NADH_UbQ_OxRdtase_ferredoxin"/>
</dbReference>
<dbReference type="PROSITE" id="PS00643">
    <property type="entry name" value="COMPLEX1_75K_3"/>
    <property type="match status" value="1"/>
</dbReference>
<keyword evidence="5 10" id="KW-1278">Translocase</keyword>
<dbReference type="Gene3D" id="3.40.50.740">
    <property type="match status" value="1"/>
</dbReference>
<dbReference type="GO" id="GO:0051537">
    <property type="term" value="F:2 iron, 2 sulfur cluster binding"/>
    <property type="evidence" value="ECO:0007669"/>
    <property type="project" value="UniProtKB-UniRule"/>
</dbReference>
<comment type="similarity">
    <text evidence="2 10">Belongs to the complex I 75 kDa subunit family.</text>
</comment>
<dbReference type="PROSITE" id="PS51669">
    <property type="entry name" value="4FE4S_MOW_BIS_MGD"/>
    <property type="match status" value="1"/>
</dbReference>
<keyword evidence="14" id="KW-0560">Oxidoreductase</keyword>
<dbReference type="SUPFAM" id="SSF54292">
    <property type="entry name" value="2Fe-2S ferredoxin-like"/>
    <property type="match status" value="1"/>
</dbReference>
<evidence type="ECO:0000256" key="5">
    <source>
        <dbReference type="ARBA" id="ARBA00022967"/>
    </source>
</evidence>
<dbReference type="NCBIfam" id="TIGR01973">
    <property type="entry name" value="NuoG"/>
    <property type="match status" value="1"/>
</dbReference>
<dbReference type="FunFam" id="3.30.70.20:FF:000002">
    <property type="entry name" value="NADH-ubiquinone oxidoreductase 75 kDa subunit"/>
    <property type="match status" value="1"/>
</dbReference>
<dbReference type="Gene3D" id="3.30.200.210">
    <property type="match status" value="1"/>
</dbReference>
<dbReference type="Pfam" id="PF22117">
    <property type="entry name" value="Fer4_Nqo3"/>
    <property type="match status" value="1"/>
</dbReference>
<reference evidence="15" key="1">
    <citation type="submission" date="2018-07" db="EMBL/GenBank/DDBJ databases">
        <authorList>
            <person name="Kim H."/>
        </authorList>
    </citation>
    <scope>NUCLEOTIDE SEQUENCE [LARGE SCALE GENOMIC DNA]</scope>
    <source>
        <strain evidence="15">F02</strain>
    </source>
</reference>
<dbReference type="InterPro" id="IPR036010">
    <property type="entry name" value="2Fe-2S_ferredoxin-like_sf"/>
</dbReference>
<dbReference type="GO" id="GO:0008137">
    <property type="term" value="F:NADH dehydrogenase (ubiquinone) activity"/>
    <property type="evidence" value="ECO:0007669"/>
    <property type="project" value="UniProtKB-UniRule"/>
</dbReference>
<dbReference type="PROSITE" id="PS51085">
    <property type="entry name" value="2FE2S_FER_2"/>
    <property type="match status" value="1"/>
</dbReference>
<dbReference type="EMBL" id="CP031124">
    <property type="protein sequence ID" value="AXF84358.1"/>
    <property type="molecule type" value="Genomic_DNA"/>
</dbReference>
<dbReference type="RefSeq" id="WP_114561671.1">
    <property type="nucleotide sequence ID" value="NZ_CP031124.1"/>
</dbReference>
<evidence type="ECO:0000259" key="12">
    <source>
        <dbReference type="PROSITE" id="PS51669"/>
    </source>
</evidence>
<dbReference type="PROSITE" id="PS51839">
    <property type="entry name" value="4FE4S_HC3"/>
    <property type="match status" value="1"/>
</dbReference>
<comment type="cofactor">
    <cofactor evidence="1 10">
        <name>[4Fe-4S] cluster</name>
        <dbReference type="ChEBI" id="CHEBI:49883"/>
    </cofactor>
</comment>
<evidence type="ECO:0000256" key="2">
    <source>
        <dbReference type="ARBA" id="ARBA00005404"/>
    </source>
</evidence>
<evidence type="ECO:0000256" key="4">
    <source>
        <dbReference type="ARBA" id="ARBA00022723"/>
    </source>
</evidence>
<protein>
    <recommendedName>
        <fullName evidence="10">NADH-quinone oxidoreductase</fullName>
        <ecNumber evidence="10">7.1.1.-</ecNumber>
    </recommendedName>
</protein>
<dbReference type="InterPro" id="IPR050123">
    <property type="entry name" value="Prok_molybdopt-oxidoreductase"/>
</dbReference>
<comment type="cofactor">
    <cofactor evidence="10">
        <name>[2Fe-2S] cluster</name>
        <dbReference type="ChEBI" id="CHEBI:190135"/>
    </cofactor>
    <text evidence="10">Binds 1 [2Fe-2S] cluster per subunit.</text>
</comment>
<proteinExistence type="inferred from homology"/>
<dbReference type="AlphaFoldDB" id="A0A345D7M0"/>
<keyword evidence="8 10" id="KW-0520">NAD</keyword>
<gene>
    <name evidence="14" type="primary">nqo3</name>
    <name evidence="14" type="ORF">DTO96_100060</name>
</gene>
<dbReference type="GO" id="GO:0016651">
    <property type="term" value="F:oxidoreductase activity, acting on NAD(P)H"/>
    <property type="evidence" value="ECO:0007669"/>
    <property type="project" value="InterPro"/>
</dbReference>
<dbReference type="Pfam" id="PF22151">
    <property type="entry name" value="Fer4_NDSU1"/>
    <property type="match status" value="1"/>
</dbReference>
<dbReference type="Gene3D" id="3.30.70.20">
    <property type="match status" value="1"/>
</dbReference>
<feature type="domain" description="4Fe-4S Mo/W bis-MGD-type" evidence="12">
    <location>
        <begin position="218"/>
        <end position="274"/>
    </location>
</feature>
<dbReference type="InterPro" id="IPR010228">
    <property type="entry name" value="NADH_UbQ_OxRdtase_Gsu"/>
</dbReference>
<keyword evidence="3 10" id="KW-0004">4Fe-4S</keyword>
<accession>A0A345D7M0</accession>
<dbReference type="Pfam" id="PF13510">
    <property type="entry name" value="Fer2_4"/>
    <property type="match status" value="1"/>
</dbReference>
<dbReference type="GO" id="GO:0048038">
    <property type="term" value="F:quinone binding"/>
    <property type="evidence" value="ECO:0007669"/>
    <property type="project" value="UniProtKB-UniRule"/>
</dbReference>
<keyword evidence="6 10" id="KW-0408">Iron</keyword>
<dbReference type="EC" id="7.1.1.-" evidence="10"/>
<evidence type="ECO:0000256" key="10">
    <source>
        <dbReference type="RuleBase" id="RU003525"/>
    </source>
</evidence>
<dbReference type="GO" id="GO:0016020">
    <property type="term" value="C:membrane"/>
    <property type="evidence" value="ECO:0007669"/>
    <property type="project" value="InterPro"/>
</dbReference>
<evidence type="ECO:0000313" key="15">
    <source>
        <dbReference type="Proteomes" id="UP000252182"/>
    </source>
</evidence>
<dbReference type="InterPro" id="IPR006963">
    <property type="entry name" value="Mopterin_OxRdtase_4Fe-4S_dom"/>
</dbReference>
<evidence type="ECO:0000313" key="14">
    <source>
        <dbReference type="EMBL" id="AXF84358.1"/>
    </source>
</evidence>
<evidence type="ECO:0000256" key="3">
    <source>
        <dbReference type="ARBA" id="ARBA00022485"/>
    </source>
</evidence>
<dbReference type="InterPro" id="IPR000283">
    <property type="entry name" value="NADH_UbQ_OxRdtase_75kDa_su_CS"/>
</dbReference>
<dbReference type="SUPFAM" id="SSF54862">
    <property type="entry name" value="4Fe-4S ferredoxins"/>
    <property type="match status" value="1"/>
</dbReference>
<evidence type="ECO:0000256" key="8">
    <source>
        <dbReference type="ARBA" id="ARBA00023027"/>
    </source>
</evidence>
<dbReference type="PROSITE" id="PS00641">
    <property type="entry name" value="COMPLEX1_75K_1"/>
    <property type="match status" value="1"/>
</dbReference>
<evidence type="ECO:0000259" key="13">
    <source>
        <dbReference type="PROSITE" id="PS51839"/>
    </source>
</evidence>
<keyword evidence="10" id="KW-0001">2Fe-2S</keyword>
<dbReference type="PROSITE" id="PS00642">
    <property type="entry name" value="COMPLEX1_75K_2"/>
    <property type="match status" value="1"/>
</dbReference>
<name>A0A345D7M0_9BURK</name>
<evidence type="ECO:0000256" key="9">
    <source>
        <dbReference type="ARBA" id="ARBA00047712"/>
    </source>
</evidence>
<dbReference type="InterPro" id="IPR019574">
    <property type="entry name" value="NADH_UbQ_OxRdtase_Gsu_4Fe4S-bd"/>
</dbReference>
<feature type="domain" description="4Fe-4S His(Cys)3-ligated-type" evidence="13">
    <location>
        <begin position="80"/>
        <end position="119"/>
    </location>
</feature>
<dbReference type="PANTHER" id="PTHR43105:SF13">
    <property type="entry name" value="NADH-UBIQUINONE OXIDOREDUCTASE 75 KDA SUBUNIT, MITOCHONDRIAL"/>
    <property type="match status" value="1"/>
</dbReference>
<dbReference type="Pfam" id="PF10588">
    <property type="entry name" value="NADH-G_4Fe-4S_3"/>
    <property type="match status" value="1"/>
</dbReference>